<keyword evidence="2" id="KW-1185">Reference proteome</keyword>
<dbReference type="EMBL" id="BNAR01000016">
    <property type="protein sequence ID" value="GHH56605.1"/>
    <property type="molecule type" value="Genomic_DNA"/>
</dbReference>
<name>A0ABQ3MT36_9PSEU</name>
<dbReference type="Proteomes" id="UP000605568">
    <property type="component" value="Unassembled WGS sequence"/>
</dbReference>
<reference evidence="2" key="1">
    <citation type="journal article" date="2019" name="Int. J. Syst. Evol. Microbiol.">
        <title>The Global Catalogue of Microorganisms (GCM) 10K type strain sequencing project: providing services to taxonomists for standard genome sequencing and annotation.</title>
        <authorList>
            <consortium name="The Broad Institute Genomics Platform"/>
            <consortium name="The Broad Institute Genome Sequencing Center for Infectious Disease"/>
            <person name="Wu L."/>
            <person name="Ma J."/>
        </authorList>
    </citation>
    <scope>NUCLEOTIDE SEQUENCE [LARGE SCALE GENOMIC DNA]</scope>
    <source>
        <strain evidence="2">CGMCC 4.7367</strain>
    </source>
</reference>
<evidence type="ECO:0000313" key="2">
    <source>
        <dbReference type="Proteomes" id="UP000605568"/>
    </source>
</evidence>
<protein>
    <submittedName>
        <fullName evidence="1">Uncharacterized protein</fullName>
    </submittedName>
</protein>
<dbReference type="RefSeq" id="WP_191304133.1">
    <property type="nucleotide sequence ID" value="NZ_BNAR01000016.1"/>
</dbReference>
<comment type="caution">
    <text evidence="1">The sequence shown here is derived from an EMBL/GenBank/DDBJ whole genome shotgun (WGS) entry which is preliminary data.</text>
</comment>
<organism evidence="1 2">
    <name type="scientific">Lentzea cavernae</name>
    <dbReference type="NCBI Taxonomy" id="2020703"/>
    <lineage>
        <taxon>Bacteria</taxon>
        <taxon>Bacillati</taxon>
        <taxon>Actinomycetota</taxon>
        <taxon>Actinomycetes</taxon>
        <taxon>Pseudonocardiales</taxon>
        <taxon>Pseudonocardiaceae</taxon>
        <taxon>Lentzea</taxon>
    </lineage>
</organism>
<sequence>MVAQDEHEDTVATLVNRVAQEAAESSEDVVAAARARLVALREEHRPEDG</sequence>
<gene>
    <name evidence="1" type="ORF">GCM10017774_74950</name>
</gene>
<accession>A0ABQ3MT36</accession>
<proteinExistence type="predicted"/>
<evidence type="ECO:0000313" key="1">
    <source>
        <dbReference type="EMBL" id="GHH56605.1"/>
    </source>
</evidence>